<dbReference type="Gene3D" id="3.40.50.150">
    <property type="entry name" value="Vaccinia Virus protein VP39"/>
    <property type="match status" value="1"/>
</dbReference>
<organism evidence="5 6">
    <name type="scientific">Bdellovibrio bacteriovorus</name>
    <dbReference type="NCBI Taxonomy" id="959"/>
    <lineage>
        <taxon>Bacteria</taxon>
        <taxon>Pseudomonadati</taxon>
        <taxon>Bdellovibrionota</taxon>
        <taxon>Bdellovibrionia</taxon>
        <taxon>Bdellovibrionales</taxon>
        <taxon>Pseudobdellovibrionaceae</taxon>
        <taxon>Bdellovibrio</taxon>
    </lineage>
</organism>
<dbReference type="Pfam" id="PF05958">
    <property type="entry name" value="tRNA_U5-meth_tr"/>
    <property type="match status" value="1"/>
</dbReference>
<dbReference type="GO" id="GO:0000179">
    <property type="term" value="F:rRNA (adenine-N6,N6-)-dimethyltransferase activity"/>
    <property type="evidence" value="ECO:0007669"/>
    <property type="project" value="InterPro"/>
</dbReference>
<dbReference type="SUPFAM" id="SSF53335">
    <property type="entry name" value="S-adenosyl-L-methionine-dependent methyltransferases"/>
    <property type="match status" value="1"/>
</dbReference>
<evidence type="ECO:0000313" key="5">
    <source>
        <dbReference type="EMBL" id="KYG61254.1"/>
    </source>
</evidence>
<comment type="caution">
    <text evidence="5">The sequence shown here is derived from an EMBL/GenBank/DDBJ whole genome shotgun (WGS) entry which is preliminary data.</text>
</comment>
<accession>A0A150WDV4</accession>
<dbReference type="Proteomes" id="UP000075391">
    <property type="component" value="Unassembled WGS sequence"/>
</dbReference>
<dbReference type="InterPro" id="IPR029063">
    <property type="entry name" value="SAM-dependent_MTases_sf"/>
</dbReference>
<dbReference type="AlphaFoldDB" id="A0A150WDV4"/>
<feature type="binding site" evidence="4">
    <location>
        <position position="212"/>
    </location>
    <ligand>
        <name>S-adenosyl-L-methionine</name>
        <dbReference type="ChEBI" id="CHEBI:59789"/>
    </ligand>
</feature>
<dbReference type="PROSITE" id="PS51687">
    <property type="entry name" value="SAM_MT_RNA_M5U"/>
    <property type="match status" value="1"/>
</dbReference>
<dbReference type="InterPro" id="IPR030391">
    <property type="entry name" value="MeTrfase_TrmA_CS"/>
</dbReference>
<keyword evidence="2 4" id="KW-0808">Transferase</keyword>
<keyword evidence="1 4" id="KW-0489">Methyltransferase</keyword>
<keyword evidence="3 4" id="KW-0949">S-adenosyl-L-methionine</keyword>
<evidence type="ECO:0000256" key="4">
    <source>
        <dbReference type="PROSITE-ProRule" id="PRU01024"/>
    </source>
</evidence>
<evidence type="ECO:0000256" key="2">
    <source>
        <dbReference type="ARBA" id="ARBA00022679"/>
    </source>
</evidence>
<reference evidence="5 6" key="1">
    <citation type="submission" date="2016-03" db="EMBL/GenBank/DDBJ databases">
        <authorList>
            <person name="Ploux O."/>
        </authorList>
    </citation>
    <scope>NUCLEOTIDE SEQUENCE [LARGE SCALE GENOMIC DNA]</scope>
    <source>
        <strain evidence="5 6">BER2</strain>
    </source>
</reference>
<dbReference type="GO" id="GO:0070475">
    <property type="term" value="P:rRNA base methylation"/>
    <property type="evidence" value="ECO:0007669"/>
    <property type="project" value="TreeGrafter"/>
</dbReference>
<comment type="caution">
    <text evidence="4">Lacks conserved residue(s) required for the propagation of feature annotation.</text>
</comment>
<evidence type="ECO:0000256" key="1">
    <source>
        <dbReference type="ARBA" id="ARBA00022603"/>
    </source>
</evidence>
<dbReference type="OrthoDB" id="5298659at2"/>
<dbReference type="RefSeq" id="WP_063244615.1">
    <property type="nucleotide sequence ID" value="NZ_LUKF01000017.1"/>
</dbReference>
<dbReference type="PROSITE" id="PS01131">
    <property type="entry name" value="RRNA_A_DIMETH"/>
    <property type="match status" value="1"/>
</dbReference>
<dbReference type="GO" id="GO:0070041">
    <property type="term" value="F:rRNA (uridine-C5-)-methyltransferase activity"/>
    <property type="evidence" value="ECO:0007669"/>
    <property type="project" value="TreeGrafter"/>
</dbReference>
<dbReference type="PANTHER" id="PTHR11061">
    <property type="entry name" value="RNA M5U METHYLTRANSFERASE"/>
    <property type="match status" value="1"/>
</dbReference>
<dbReference type="PROSITE" id="PS01231">
    <property type="entry name" value="TRMA_2"/>
    <property type="match status" value="1"/>
</dbReference>
<dbReference type="PANTHER" id="PTHR11061:SF30">
    <property type="entry name" value="TRNA (URACIL(54)-C(5))-METHYLTRANSFERASE"/>
    <property type="match status" value="1"/>
</dbReference>
<comment type="similarity">
    <text evidence="4">Belongs to the class I-like SAM-binding methyltransferase superfamily. RNA M5U methyltransferase family.</text>
</comment>
<dbReference type="EMBL" id="LUKF01000017">
    <property type="protein sequence ID" value="KYG61254.1"/>
    <property type="molecule type" value="Genomic_DNA"/>
</dbReference>
<evidence type="ECO:0000313" key="6">
    <source>
        <dbReference type="Proteomes" id="UP000075391"/>
    </source>
</evidence>
<feature type="active site" description="Nucleophile" evidence="4">
    <location>
        <position position="343"/>
    </location>
</feature>
<dbReference type="InterPro" id="IPR010280">
    <property type="entry name" value="U5_MeTrfase_fam"/>
</dbReference>
<dbReference type="Gene3D" id="2.40.50.1070">
    <property type="match status" value="1"/>
</dbReference>
<dbReference type="InterPro" id="IPR020596">
    <property type="entry name" value="rRNA_Ade_Mease_Trfase_CS"/>
</dbReference>
<feature type="binding site" evidence="4">
    <location>
        <position position="262"/>
    </location>
    <ligand>
        <name>S-adenosyl-L-methionine</name>
        <dbReference type="ChEBI" id="CHEBI:59789"/>
    </ligand>
</feature>
<evidence type="ECO:0000256" key="3">
    <source>
        <dbReference type="ARBA" id="ARBA00022691"/>
    </source>
</evidence>
<name>A0A150WDV4_BDEBC</name>
<sequence length="388" mass="44424">MANLLEKENFDHQAVVPCPYQADCSGCQSLGVPYGAQIELKKEQLKQLFRASNLLSSSPIQALSAGPGFLRDRLDFSLEDGRLGLYHKGKREIVDLAMCSQLSPELSAWLTEFREFQWPFKKGSIRLRVGPQGQKGVWLDFANVDIKALLDEKNLLRRLQEKAFVEIGQRRKVPFWNGQEYKLRDPELHVWFQTWMGHRPVDLYCQVASFTQPSLRANKVICDVINAWIASFPRSRIIEFGSGIGNLTLPTLAAAESVLACEIDELSLDGLRMTLDHLPSDLQHLKSKIEIHRGDFQKKLTEDFSQFDGVLANPPRSGLMNFLNPLGELSLEKRPPFFIYMSCFPESMVKDLERLQEYGYELRETFIVDQFPQTNHYEVLGLLQRKQS</sequence>
<gene>
    <name evidence="5" type="ORF">AZI85_09955</name>
</gene>
<protein>
    <submittedName>
        <fullName evidence="5">RNA methyltransferase</fullName>
    </submittedName>
</protein>
<feature type="binding site" evidence="4">
    <location>
        <position position="313"/>
    </location>
    <ligand>
        <name>S-adenosyl-L-methionine</name>
        <dbReference type="ChEBI" id="CHEBI:59789"/>
    </ligand>
</feature>
<dbReference type="CDD" id="cd02440">
    <property type="entry name" value="AdoMet_MTases"/>
    <property type="match status" value="1"/>
</dbReference>
<proteinExistence type="inferred from homology"/>